<evidence type="ECO:0000256" key="1">
    <source>
        <dbReference type="SAM" id="MobiDB-lite"/>
    </source>
</evidence>
<organism evidence="2 3">
    <name type="scientific">Cryptococcus amylolentus CBS 6039</name>
    <dbReference type="NCBI Taxonomy" id="1295533"/>
    <lineage>
        <taxon>Eukaryota</taxon>
        <taxon>Fungi</taxon>
        <taxon>Dikarya</taxon>
        <taxon>Basidiomycota</taxon>
        <taxon>Agaricomycotina</taxon>
        <taxon>Tremellomycetes</taxon>
        <taxon>Tremellales</taxon>
        <taxon>Cryptococcaceae</taxon>
        <taxon>Cryptococcus</taxon>
    </lineage>
</organism>
<keyword evidence="3" id="KW-1185">Reference proteome</keyword>
<sequence>MSSATLNTDILYHTLALLPTSSLATSLLASKNFYRLCSPLLWRDVELDLSKEGESHPLVKALVPGSRSEVQGDGWSTSPAPYVRHLTLLAHTNAPPCSHVHSPPSSSEPHTNPLPNLNTLHLTIHPSSPVG</sequence>
<dbReference type="EMBL" id="AWGJ01000003">
    <property type="protein sequence ID" value="ODN82247.1"/>
    <property type="molecule type" value="Genomic_DNA"/>
</dbReference>
<evidence type="ECO:0000313" key="2">
    <source>
        <dbReference type="EMBL" id="ODN82247.1"/>
    </source>
</evidence>
<feature type="region of interest" description="Disordered" evidence="1">
    <location>
        <begin position="94"/>
        <end position="131"/>
    </location>
</feature>
<dbReference type="SUPFAM" id="SSF81383">
    <property type="entry name" value="F-box domain"/>
    <property type="match status" value="1"/>
</dbReference>
<evidence type="ECO:0008006" key="4">
    <source>
        <dbReference type="Google" id="ProtNLM"/>
    </source>
</evidence>
<reference evidence="2 3" key="1">
    <citation type="submission" date="2016-06" db="EMBL/GenBank/DDBJ databases">
        <title>Evolution of pathogenesis and genome organization in the Tremellales.</title>
        <authorList>
            <person name="Cuomo C."/>
            <person name="Litvintseva A."/>
            <person name="Heitman J."/>
            <person name="Chen Y."/>
            <person name="Sun S."/>
            <person name="Springer D."/>
            <person name="Dromer F."/>
            <person name="Young S."/>
            <person name="Zeng Q."/>
            <person name="Chapman S."/>
            <person name="Gujja S."/>
            <person name="Saif S."/>
            <person name="Birren B."/>
        </authorList>
    </citation>
    <scope>NUCLEOTIDE SEQUENCE [LARGE SCALE GENOMIC DNA]</scope>
    <source>
        <strain evidence="2 3">CBS 6039</strain>
    </source>
</reference>
<accession>A0A1E3I0Z6</accession>
<dbReference type="Proteomes" id="UP000094065">
    <property type="component" value="Unassembled WGS sequence"/>
</dbReference>
<gene>
    <name evidence="2" type="ORF">L202_02532</name>
</gene>
<proteinExistence type="predicted"/>
<dbReference type="AlphaFoldDB" id="A0A1E3I0Z6"/>
<feature type="compositionally biased region" description="Low complexity" evidence="1">
    <location>
        <begin position="95"/>
        <end position="125"/>
    </location>
</feature>
<dbReference type="RefSeq" id="XP_018996566.1">
    <property type="nucleotide sequence ID" value="XM_019136163.1"/>
</dbReference>
<evidence type="ECO:0000313" key="3">
    <source>
        <dbReference type="Proteomes" id="UP000094065"/>
    </source>
</evidence>
<comment type="caution">
    <text evidence="2">The sequence shown here is derived from an EMBL/GenBank/DDBJ whole genome shotgun (WGS) entry which is preliminary data.</text>
</comment>
<name>A0A1E3I0Z6_9TREE</name>
<dbReference type="InterPro" id="IPR036047">
    <property type="entry name" value="F-box-like_dom_sf"/>
</dbReference>
<protein>
    <recommendedName>
        <fullName evidence="4">F-box domain-containing protein</fullName>
    </recommendedName>
</protein>
<dbReference type="GeneID" id="30153841"/>